<keyword evidence="3" id="KW-1185">Reference proteome</keyword>
<feature type="transmembrane region" description="Helical" evidence="1">
    <location>
        <begin position="98"/>
        <end position="120"/>
    </location>
</feature>
<keyword evidence="1" id="KW-0472">Membrane</keyword>
<feature type="transmembrane region" description="Helical" evidence="1">
    <location>
        <begin position="39"/>
        <end position="60"/>
    </location>
</feature>
<proteinExistence type="predicted"/>
<name>A0A443S388_9ACAR</name>
<evidence type="ECO:0000313" key="2">
    <source>
        <dbReference type="EMBL" id="RWS22000.1"/>
    </source>
</evidence>
<sequence length="145" mass="16548">MSESSARVFELGIGLFLLCLLWAFAFIVCLLTNRVKSKAASLGPLVVAVVTLISIILLFLPRERVVQEEYANKTVHYVEKHMNRNFENVTLPANWMNVWRVLILIVNIIALIVGLSIVYIKWLSKRIRRPKWSVVLQNSKAVDGE</sequence>
<accession>A0A443S388</accession>
<reference evidence="2 3" key="1">
    <citation type="journal article" date="2018" name="Gigascience">
        <title>Genomes of trombidid mites reveal novel predicted allergens and laterally-transferred genes associated with secondary metabolism.</title>
        <authorList>
            <person name="Dong X."/>
            <person name="Chaisiri K."/>
            <person name="Xia D."/>
            <person name="Armstrong S.D."/>
            <person name="Fang Y."/>
            <person name="Donnelly M.J."/>
            <person name="Kadowaki T."/>
            <person name="McGarry J.W."/>
            <person name="Darby A.C."/>
            <person name="Makepeace B.L."/>
        </authorList>
    </citation>
    <scope>NUCLEOTIDE SEQUENCE [LARGE SCALE GENOMIC DNA]</scope>
    <source>
        <strain evidence="2">UoL-UT</strain>
    </source>
</reference>
<keyword evidence="1 2" id="KW-0812">Transmembrane</keyword>
<dbReference type="VEuPathDB" id="VectorBase:LDEU010041"/>
<organism evidence="2 3">
    <name type="scientific">Leptotrombidium deliense</name>
    <dbReference type="NCBI Taxonomy" id="299467"/>
    <lineage>
        <taxon>Eukaryota</taxon>
        <taxon>Metazoa</taxon>
        <taxon>Ecdysozoa</taxon>
        <taxon>Arthropoda</taxon>
        <taxon>Chelicerata</taxon>
        <taxon>Arachnida</taxon>
        <taxon>Acari</taxon>
        <taxon>Acariformes</taxon>
        <taxon>Trombidiformes</taxon>
        <taxon>Prostigmata</taxon>
        <taxon>Anystina</taxon>
        <taxon>Parasitengona</taxon>
        <taxon>Trombiculoidea</taxon>
        <taxon>Trombiculidae</taxon>
        <taxon>Leptotrombidium</taxon>
    </lineage>
</organism>
<dbReference type="Proteomes" id="UP000288716">
    <property type="component" value="Unassembled WGS sequence"/>
</dbReference>
<dbReference type="AlphaFoldDB" id="A0A443S388"/>
<evidence type="ECO:0000313" key="3">
    <source>
        <dbReference type="Proteomes" id="UP000288716"/>
    </source>
</evidence>
<gene>
    <name evidence="2" type="ORF">B4U80_06505</name>
</gene>
<comment type="caution">
    <text evidence="2">The sequence shown here is derived from an EMBL/GenBank/DDBJ whole genome shotgun (WGS) entry which is preliminary data.</text>
</comment>
<protein>
    <submittedName>
        <fullName evidence="2">Transmembrane protein 218-like protein</fullName>
    </submittedName>
</protein>
<dbReference type="EMBL" id="NCKV01010107">
    <property type="protein sequence ID" value="RWS22000.1"/>
    <property type="molecule type" value="Genomic_DNA"/>
</dbReference>
<keyword evidence="1" id="KW-1133">Transmembrane helix</keyword>
<feature type="transmembrane region" description="Helical" evidence="1">
    <location>
        <begin position="12"/>
        <end position="32"/>
    </location>
</feature>
<evidence type="ECO:0000256" key="1">
    <source>
        <dbReference type="SAM" id="Phobius"/>
    </source>
</evidence>